<dbReference type="EC" id="2.7.4.-" evidence="4"/>
<dbReference type="PANTHER" id="PTHR34383">
    <property type="entry name" value="POLYPHOSPHATE:AMP PHOSPHOTRANSFERASE-RELATED"/>
    <property type="match status" value="1"/>
</dbReference>
<feature type="region of interest" description="Disordered" evidence="5">
    <location>
        <begin position="264"/>
        <end position="287"/>
    </location>
</feature>
<dbReference type="Gene3D" id="3.40.50.300">
    <property type="entry name" value="P-loop containing nucleotide triphosphate hydrolases"/>
    <property type="match status" value="1"/>
</dbReference>
<name>A0A7L5BTE7_9RHOB</name>
<dbReference type="Pfam" id="PF03976">
    <property type="entry name" value="PPK2"/>
    <property type="match status" value="1"/>
</dbReference>
<sequence>MGQVKAYFREKAPKDVREAIEDASKDDFLDPGYPYKERMRRKKYEKEMAPLQIELVKLLAWVRSTGARVVIIFEGRDAAGKGGTIKRFCENLNSRAARVVALPKPSDVERGQWYFQRYIRHLPGPGEIVFFDRSWYNRAVVERVFGFSSRTERELFFHQAPEFEDMLVNDGIRLFKFWLTIGRAEQLRRFLDREEDPLKQWKLSPIDYQSLDRWPDYSEAIDEMFARTHNANAPWTVIRADDKKRARIAAIRAVLSAIPYEHRSKDAARPPDPALCAPAGEISLATP</sequence>
<organism evidence="7 8">
    <name type="scientific">Pikeienuella piscinae</name>
    <dbReference type="NCBI Taxonomy" id="2748098"/>
    <lineage>
        <taxon>Bacteria</taxon>
        <taxon>Pseudomonadati</taxon>
        <taxon>Pseudomonadota</taxon>
        <taxon>Alphaproteobacteria</taxon>
        <taxon>Rhodobacterales</taxon>
        <taxon>Paracoccaceae</taxon>
        <taxon>Pikeienuella</taxon>
    </lineage>
</organism>
<protein>
    <recommendedName>
        <fullName evidence="4">ADP/GDP-polyphosphate phosphotransferase</fullName>
        <ecNumber evidence="4">2.7.4.-</ecNumber>
    </recommendedName>
    <alternativeName>
        <fullName evidence="4">Polyphosphate kinase PPK2</fullName>
    </alternativeName>
</protein>
<evidence type="ECO:0000256" key="2">
    <source>
        <dbReference type="ARBA" id="ARBA00022679"/>
    </source>
</evidence>
<accession>A0A7L5BTE7</accession>
<dbReference type="NCBIfam" id="TIGR03707">
    <property type="entry name" value="PPK2_P_aer"/>
    <property type="match status" value="1"/>
</dbReference>
<dbReference type="SUPFAM" id="SSF52540">
    <property type="entry name" value="P-loop containing nucleoside triphosphate hydrolases"/>
    <property type="match status" value="1"/>
</dbReference>
<dbReference type="RefSeq" id="WP_165093594.1">
    <property type="nucleotide sequence ID" value="NZ_CP049056.1"/>
</dbReference>
<reference evidence="7 8" key="1">
    <citation type="submission" date="2020-02" db="EMBL/GenBank/DDBJ databases">
        <title>complete genome sequence of Rhodobacteraceae bacterium.</title>
        <authorList>
            <person name="Park J."/>
            <person name="Kim Y.-S."/>
            <person name="Kim K.-H."/>
        </authorList>
    </citation>
    <scope>NUCLEOTIDE SEQUENCE [LARGE SCALE GENOMIC DNA]</scope>
    <source>
        <strain evidence="7 8">RR4-56</strain>
    </source>
</reference>
<dbReference type="GO" id="GO:0008976">
    <property type="term" value="F:polyphosphate kinase activity"/>
    <property type="evidence" value="ECO:0007669"/>
    <property type="project" value="UniProtKB-UniRule"/>
</dbReference>
<evidence type="ECO:0000256" key="4">
    <source>
        <dbReference type="RuleBase" id="RU369062"/>
    </source>
</evidence>
<keyword evidence="2 4" id="KW-0808">Transferase</keyword>
<dbReference type="Proteomes" id="UP000503336">
    <property type="component" value="Chromosome"/>
</dbReference>
<dbReference type="InterPro" id="IPR016898">
    <property type="entry name" value="Polyphosphate_phosphotransfera"/>
</dbReference>
<dbReference type="PANTHER" id="PTHR34383:SF1">
    <property type="entry name" value="ADP-POLYPHOSPHATE PHOSPHOTRANSFERASE"/>
    <property type="match status" value="1"/>
</dbReference>
<evidence type="ECO:0000313" key="7">
    <source>
        <dbReference type="EMBL" id="QIE54003.1"/>
    </source>
</evidence>
<evidence type="ECO:0000256" key="1">
    <source>
        <dbReference type="ARBA" id="ARBA00009924"/>
    </source>
</evidence>
<dbReference type="GO" id="GO:0006793">
    <property type="term" value="P:phosphorus metabolic process"/>
    <property type="evidence" value="ECO:0007669"/>
    <property type="project" value="InterPro"/>
</dbReference>
<feature type="domain" description="Polyphosphate kinase-2-related" evidence="6">
    <location>
        <begin position="40"/>
        <end position="264"/>
    </location>
</feature>
<gene>
    <name evidence="7" type="primary">ppk2</name>
    <name evidence="7" type="ORF">G5B40_00240</name>
</gene>
<dbReference type="EMBL" id="CP049056">
    <property type="protein sequence ID" value="QIE54003.1"/>
    <property type="molecule type" value="Genomic_DNA"/>
</dbReference>
<comment type="subunit">
    <text evidence="4">Homotetramer.</text>
</comment>
<evidence type="ECO:0000313" key="8">
    <source>
        <dbReference type="Proteomes" id="UP000503336"/>
    </source>
</evidence>
<dbReference type="KEGG" id="hdh:G5B40_00240"/>
<dbReference type="AlphaFoldDB" id="A0A7L5BTE7"/>
<keyword evidence="8" id="KW-1185">Reference proteome</keyword>
<evidence type="ECO:0000256" key="3">
    <source>
        <dbReference type="ARBA" id="ARBA00022777"/>
    </source>
</evidence>
<evidence type="ECO:0000256" key="5">
    <source>
        <dbReference type="SAM" id="MobiDB-lite"/>
    </source>
</evidence>
<comment type="function">
    <text evidence="4">Uses inorganic polyphosphate (polyP) as a donor to convert GDP to GTP or ADP to ATP.</text>
</comment>
<dbReference type="PIRSF" id="PIRSF028756">
    <property type="entry name" value="PPK2_prd"/>
    <property type="match status" value="1"/>
</dbReference>
<dbReference type="InterPro" id="IPR027417">
    <property type="entry name" value="P-loop_NTPase"/>
</dbReference>
<dbReference type="InterPro" id="IPR022486">
    <property type="entry name" value="PPK2_PA0141"/>
</dbReference>
<keyword evidence="3 4" id="KW-0418">Kinase</keyword>
<proteinExistence type="inferred from homology"/>
<evidence type="ECO:0000259" key="6">
    <source>
        <dbReference type="Pfam" id="PF03976"/>
    </source>
</evidence>
<comment type="similarity">
    <text evidence="1 4">Belongs to the polyphosphate kinase 2 (PPK2) family. Class I subfamily.</text>
</comment>
<dbReference type="InterPro" id="IPR022488">
    <property type="entry name" value="PPK2-related"/>
</dbReference>